<dbReference type="Proteomes" id="UP000711614">
    <property type="component" value="Unassembled WGS sequence"/>
</dbReference>
<gene>
    <name evidence="1" type="ORF">JOF48_000427</name>
</gene>
<comment type="caution">
    <text evidence="1">The sequence shown here is derived from an EMBL/GenBank/DDBJ whole genome shotgun (WGS) entry which is preliminary data.</text>
</comment>
<reference evidence="1 2" key="1">
    <citation type="submission" date="2021-03" db="EMBL/GenBank/DDBJ databases">
        <title>Sequencing the genomes of 1000 actinobacteria strains.</title>
        <authorList>
            <person name="Klenk H.-P."/>
        </authorList>
    </citation>
    <scope>NUCLEOTIDE SEQUENCE [LARGE SCALE GENOMIC DNA]</scope>
    <source>
        <strain evidence="1 2">DSM 16005</strain>
    </source>
</reference>
<evidence type="ECO:0000313" key="2">
    <source>
        <dbReference type="Proteomes" id="UP000711614"/>
    </source>
</evidence>
<organism evidence="1 2">
    <name type="scientific">Arthrobacter stackebrandtii</name>
    <dbReference type="NCBI Taxonomy" id="272161"/>
    <lineage>
        <taxon>Bacteria</taxon>
        <taxon>Bacillati</taxon>
        <taxon>Actinomycetota</taxon>
        <taxon>Actinomycetes</taxon>
        <taxon>Micrococcales</taxon>
        <taxon>Micrococcaceae</taxon>
        <taxon>Arthrobacter</taxon>
    </lineage>
</organism>
<protein>
    <submittedName>
        <fullName evidence="1">Uncharacterized protein</fullName>
    </submittedName>
</protein>
<evidence type="ECO:0000313" key="1">
    <source>
        <dbReference type="EMBL" id="MBP2411628.1"/>
    </source>
</evidence>
<keyword evidence="2" id="KW-1185">Reference proteome</keyword>
<dbReference type="RefSeq" id="WP_209676877.1">
    <property type="nucleotide sequence ID" value="NZ_JAGIOI010000001.1"/>
</dbReference>
<name>A0ABS4YUK1_9MICC</name>
<proteinExistence type="predicted"/>
<sequence length="88" mass="9681">MAAYQGLPRKFQASPFTVAEAAQSGLSYGKLRHRDVMTLSRGIKALRSDDDVPLALLTPYVSGWDGTTVKEQVRLIAWGENQETSNNV</sequence>
<dbReference type="EMBL" id="JAGIOI010000001">
    <property type="protein sequence ID" value="MBP2411628.1"/>
    <property type="molecule type" value="Genomic_DNA"/>
</dbReference>
<accession>A0ABS4YUK1</accession>